<reference evidence="8 9" key="1">
    <citation type="submission" date="2019-10" db="EMBL/GenBank/DDBJ databases">
        <title>Assembly and Annotation for the nematode Trichostrongylus colubriformis.</title>
        <authorList>
            <person name="Martin J."/>
        </authorList>
    </citation>
    <scope>NUCLEOTIDE SEQUENCE [LARGE SCALE GENOMIC DNA]</scope>
    <source>
        <strain evidence="8">G859</strain>
        <tissue evidence="8">Whole worm</tissue>
    </source>
</reference>
<dbReference type="AlphaFoldDB" id="A0AAN8IFP1"/>
<dbReference type="InterPro" id="IPR000629">
    <property type="entry name" value="RNA-helicase_DEAD-box_CS"/>
</dbReference>
<feature type="compositionally biased region" description="Basic and acidic residues" evidence="6">
    <location>
        <begin position="25"/>
        <end position="40"/>
    </location>
</feature>
<dbReference type="PROSITE" id="PS00039">
    <property type="entry name" value="DEAD_ATP_HELICASE"/>
    <property type="match status" value="1"/>
</dbReference>
<evidence type="ECO:0000259" key="7">
    <source>
        <dbReference type="PROSITE" id="PS51192"/>
    </source>
</evidence>
<keyword evidence="4 5" id="KW-0067">ATP-binding</keyword>
<organism evidence="8 9">
    <name type="scientific">Trichostrongylus colubriformis</name>
    <name type="common">Black scour worm</name>
    <dbReference type="NCBI Taxonomy" id="6319"/>
    <lineage>
        <taxon>Eukaryota</taxon>
        <taxon>Metazoa</taxon>
        <taxon>Ecdysozoa</taxon>
        <taxon>Nematoda</taxon>
        <taxon>Chromadorea</taxon>
        <taxon>Rhabditida</taxon>
        <taxon>Rhabditina</taxon>
        <taxon>Rhabditomorpha</taxon>
        <taxon>Strongyloidea</taxon>
        <taxon>Trichostrongylidae</taxon>
        <taxon>Trichostrongylus</taxon>
    </lineage>
</organism>
<dbReference type="EMBL" id="WIXE01017484">
    <property type="protein sequence ID" value="KAK5971701.1"/>
    <property type="molecule type" value="Genomic_DNA"/>
</dbReference>
<dbReference type="GO" id="GO:0005829">
    <property type="term" value="C:cytosol"/>
    <property type="evidence" value="ECO:0007669"/>
    <property type="project" value="TreeGrafter"/>
</dbReference>
<evidence type="ECO:0000256" key="5">
    <source>
        <dbReference type="RuleBase" id="RU000492"/>
    </source>
</evidence>
<keyword evidence="9" id="KW-1185">Reference proteome</keyword>
<dbReference type="PANTHER" id="PTHR47959">
    <property type="entry name" value="ATP-DEPENDENT RNA HELICASE RHLE-RELATED"/>
    <property type="match status" value="1"/>
</dbReference>
<protein>
    <recommendedName>
        <fullName evidence="7">Helicase ATP-binding domain-containing protein</fullName>
    </recommendedName>
</protein>
<dbReference type="PROSITE" id="PS51192">
    <property type="entry name" value="HELICASE_ATP_BIND_1"/>
    <property type="match status" value="1"/>
</dbReference>
<proteinExistence type="inferred from homology"/>
<dbReference type="Proteomes" id="UP001331761">
    <property type="component" value="Unassembled WGS sequence"/>
</dbReference>
<evidence type="ECO:0000256" key="6">
    <source>
        <dbReference type="SAM" id="MobiDB-lite"/>
    </source>
</evidence>
<dbReference type="InterPro" id="IPR014001">
    <property type="entry name" value="Helicase_ATP-bd"/>
</dbReference>
<feature type="compositionally biased region" description="Low complexity" evidence="6">
    <location>
        <begin position="9"/>
        <end position="22"/>
    </location>
</feature>
<name>A0AAN8IFP1_TRICO</name>
<dbReference type="PANTHER" id="PTHR47959:SF17">
    <property type="entry name" value="ATP-DEPENDENT RNA HELICASE DEAD BOX FAMILY"/>
    <property type="match status" value="1"/>
</dbReference>
<accession>A0AAN8IFP1</accession>
<keyword evidence="2 5" id="KW-0378">Hydrolase</keyword>
<gene>
    <name evidence="8" type="ORF">GCK32_004091</name>
</gene>
<dbReference type="SMART" id="SM00487">
    <property type="entry name" value="DEXDc"/>
    <property type="match status" value="1"/>
</dbReference>
<dbReference type="InterPro" id="IPR011545">
    <property type="entry name" value="DEAD/DEAH_box_helicase_dom"/>
</dbReference>
<evidence type="ECO:0000256" key="2">
    <source>
        <dbReference type="ARBA" id="ARBA00022801"/>
    </source>
</evidence>
<sequence length="342" mass="38684">MFQAQPRESSTPTSISGSSSSSVQHELEKHGVSSDRPKMDPSERMCYDTYFKETPVASNSLPCNGMTAFDRIFEDQRENIVISHPNYHPFEFNNLDENLAENLRRMNHHRLLPMQAYAISVILDHAKLVVRAPTGSGKTAAFLIPAIQHVIDYHKKYTRRTEHPLVLILGNTQNLMDQTFKFACAMAGYEPDTRASRTQVRILDLFGGGSGLYRLNRLSASIEHEIVVATCGGVLQACRFEKLNLSELELLIIDEADKMTDSLRGFGFEVSEILSRIPDETRQRLQVVELSATFCEEDNNVVLSSLEKELFGWKVKKKRDNARGPISAIPYPSRDRIFMKGE</sequence>
<dbReference type="GO" id="GO:0003676">
    <property type="term" value="F:nucleic acid binding"/>
    <property type="evidence" value="ECO:0007669"/>
    <property type="project" value="InterPro"/>
</dbReference>
<dbReference type="InterPro" id="IPR027417">
    <property type="entry name" value="P-loop_NTPase"/>
</dbReference>
<evidence type="ECO:0000313" key="8">
    <source>
        <dbReference type="EMBL" id="KAK5971701.1"/>
    </source>
</evidence>
<comment type="caution">
    <text evidence="8">The sequence shown here is derived from an EMBL/GenBank/DDBJ whole genome shotgun (WGS) entry which is preliminary data.</text>
</comment>
<comment type="similarity">
    <text evidence="5">Belongs to the DEAD box helicase family.</text>
</comment>
<dbReference type="Pfam" id="PF00270">
    <property type="entry name" value="DEAD"/>
    <property type="match status" value="1"/>
</dbReference>
<dbReference type="GO" id="GO:0003724">
    <property type="term" value="F:RNA helicase activity"/>
    <property type="evidence" value="ECO:0007669"/>
    <property type="project" value="TreeGrafter"/>
</dbReference>
<evidence type="ECO:0000256" key="1">
    <source>
        <dbReference type="ARBA" id="ARBA00022741"/>
    </source>
</evidence>
<evidence type="ECO:0000313" key="9">
    <source>
        <dbReference type="Proteomes" id="UP001331761"/>
    </source>
</evidence>
<dbReference type="GO" id="GO:0005524">
    <property type="term" value="F:ATP binding"/>
    <property type="evidence" value="ECO:0007669"/>
    <property type="project" value="UniProtKB-KW"/>
</dbReference>
<dbReference type="InterPro" id="IPR050079">
    <property type="entry name" value="DEAD_box_RNA_helicase"/>
</dbReference>
<feature type="domain" description="Helicase ATP-binding" evidence="7">
    <location>
        <begin position="119"/>
        <end position="312"/>
    </location>
</feature>
<keyword evidence="1 5" id="KW-0547">Nucleotide-binding</keyword>
<feature type="region of interest" description="Disordered" evidence="6">
    <location>
        <begin position="1"/>
        <end position="40"/>
    </location>
</feature>
<keyword evidence="3 5" id="KW-0347">Helicase</keyword>
<dbReference type="Gene3D" id="3.40.50.300">
    <property type="entry name" value="P-loop containing nucleotide triphosphate hydrolases"/>
    <property type="match status" value="1"/>
</dbReference>
<dbReference type="SUPFAM" id="SSF52540">
    <property type="entry name" value="P-loop containing nucleoside triphosphate hydrolases"/>
    <property type="match status" value="1"/>
</dbReference>
<dbReference type="GO" id="GO:0016787">
    <property type="term" value="F:hydrolase activity"/>
    <property type="evidence" value="ECO:0007669"/>
    <property type="project" value="UniProtKB-KW"/>
</dbReference>
<evidence type="ECO:0000256" key="3">
    <source>
        <dbReference type="ARBA" id="ARBA00022806"/>
    </source>
</evidence>
<evidence type="ECO:0000256" key="4">
    <source>
        <dbReference type="ARBA" id="ARBA00022840"/>
    </source>
</evidence>